<keyword evidence="3" id="KW-1185">Reference proteome</keyword>
<gene>
    <name evidence="2" type="ORF">GGR47_002318</name>
</gene>
<keyword evidence="1" id="KW-0812">Transmembrane</keyword>
<feature type="transmembrane region" description="Helical" evidence="1">
    <location>
        <begin position="6"/>
        <end position="28"/>
    </location>
</feature>
<reference evidence="2 3" key="1">
    <citation type="submission" date="2020-08" db="EMBL/GenBank/DDBJ databases">
        <title>Genomic Encyclopedia of Type Strains, Phase IV (KMG-IV): sequencing the most valuable type-strain genomes for metagenomic binning, comparative biology and taxonomic classification.</title>
        <authorList>
            <person name="Goeker M."/>
        </authorList>
    </citation>
    <scope>NUCLEOTIDE SEQUENCE [LARGE SCALE GENOMIC DNA]</scope>
    <source>
        <strain evidence="2 3">DSM 15581</strain>
    </source>
</reference>
<evidence type="ECO:0000313" key="2">
    <source>
        <dbReference type="EMBL" id="MBB3876072.1"/>
    </source>
</evidence>
<accession>A0AAW3TU69</accession>
<dbReference type="AlphaFoldDB" id="A0AAW3TU69"/>
<dbReference type="RefSeq" id="WP_147035200.1">
    <property type="nucleotide sequence ID" value="NZ_JACIDB010000004.1"/>
</dbReference>
<sequence length="103" mass="11155">MELGSLPVWAQQLGGLILTLATAVALTWNERRKAKAVPVSDGAAEVVAASFVDKRLLERLIEAVAALNGNVVTLNGHVEKINERMHEDEIVRAAVARMKEGKQ</sequence>
<comment type="caution">
    <text evidence="2">The sequence shown here is derived from an EMBL/GenBank/DDBJ whole genome shotgun (WGS) entry which is preliminary data.</text>
</comment>
<evidence type="ECO:0000313" key="3">
    <source>
        <dbReference type="Proteomes" id="UP000528945"/>
    </source>
</evidence>
<name>A0AAW3TU69_9SPHN</name>
<keyword evidence="1" id="KW-0472">Membrane</keyword>
<protein>
    <recommendedName>
        <fullName evidence="4">DUF2730 family protein</fullName>
    </recommendedName>
</protein>
<dbReference type="EMBL" id="JACIDB010000004">
    <property type="protein sequence ID" value="MBB3876072.1"/>
    <property type="molecule type" value="Genomic_DNA"/>
</dbReference>
<proteinExistence type="predicted"/>
<organism evidence="2 3">
    <name type="scientific">Sphingomonas aquatilis</name>
    <dbReference type="NCBI Taxonomy" id="93063"/>
    <lineage>
        <taxon>Bacteria</taxon>
        <taxon>Pseudomonadati</taxon>
        <taxon>Pseudomonadota</taxon>
        <taxon>Alphaproteobacteria</taxon>
        <taxon>Sphingomonadales</taxon>
        <taxon>Sphingomonadaceae</taxon>
        <taxon>Sphingomonas</taxon>
    </lineage>
</organism>
<evidence type="ECO:0000256" key="1">
    <source>
        <dbReference type="SAM" id="Phobius"/>
    </source>
</evidence>
<evidence type="ECO:0008006" key="4">
    <source>
        <dbReference type="Google" id="ProtNLM"/>
    </source>
</evidence>
<dbReference type="Proteomes" id="UP000528945">
    <property type="component" value="Unassembled WGS sequence"/>
</dbReference>
<keyword evidence="1" id="KW-1133">Transmembrane helix</keyword>